<evidence type="ECO:0000259" key="1">
    <source>
        <dbReference type="Pfam" id="PF07739"/>
    </source>
</evidence>
<keyword evidence="3" id="KW-1185">Reference proteome</keyword>
<dbReference type="EMBL" id="BAAAYL010000001">
    <property type="protein sequence ID" value="GAA3378568.1"/>
    <property type="molecule type" value="Genomic_DNA"/>
</dbReference>
<dbReference type="InterPro" id="IPR012925">
    <property type="entry name" value="TipAS_dom"/>
</dbReference>
<protein>
    <recommendedName>
        <fullName evidence="1">TipAS antibiotic-recognition domain-containing protein</fullName>
    </recommendedName>
</protein>
<feature type="domain" description="TipAS antibiotic-recognition" evidence="1">
    <location>
        <begin position="3"/>
        <end position="76"/>
    </location>
</feature>
<dbReference type="SUPFAM" id="SSF89082">
    <property type="entry name" value="Antibiotic binding domain of TipA-like multidrug resistance regulators"/>
    <property type="match status" value="1"/>
</dbReference>
<comment type="caution">
    <text evidence="2">The sequence shown here is derived from an EMBL/GenBank/DDBJ whole genome shotgun (WGS) entry which is preliminary data.</text>
</comment>
<gene>
    <name evidence="2" type="ORF">GCM10020367_58590</name>
</gene>
<dbReference type="InterPro" id="IPR036244">
    <property type="entry name" value="TipA-like_antibiotic-bd"/>
</dbReference>
<organism evidence="2 3">
    <name type="scientific">Streptomyces sannanensis</name>
    <dbReference type="NCBI Taxonomy" id="285536"/>
    <lineage>
        <taxon>Bacteria</taxon>
        <taxon>Bacillati</taxon>
        <taxon>Actinomycetota</taxon>
        <taxon>Actinomycetes</taxon>
        <taxon>Kitasatosporales</taxon>
        <taxon>Streptomycetaceae</taxon>
        <taxon>Streptomyces</taxon>
    </lineage>
</organism>
<dbReference type="Pfam" id="PF07739">
    <property type="entry name" value="TipAS"/>
    <property type="match status" value="1"/>
</dbReference>
<reference evidence="3" key="1">
    <citation type="journal article" date="2019" name="Int. J. Syst. Evol. Microbiol.">
        <title>The Global Catalogue of Microorganisms (GCM) 10K type strain sequencing project: providing services to taxonomists for standard genome sequencing and annotation.</title>
        <authorList>
            <consortium name="The Broad Institute Genomics Platform"/>
            <consortium name="The Broad Institute Genome Sequencing Center for Infectious Disease"/>
            <person name="Wu L."/>
            <person name="Ma J."/>
        </authorList>
    </citation>
    <scope>NUCLEOTIDE SEQUENCE [LARGE SCALE GENOMIC DNA]</scope>
    <source>
        <strain evidence="3">JCM 9651</strain>
    </source>
</reference>
<proteinExistence type="predicted"/>
<sequence>MIRLAELMAADLPADADPVQAEVDAQYRALTEVRAVSAEEFRAIGRSCVDNEAWHAAYERVAPGLAAYQRDAVEAYATARLS</sequence>
<accession>A0ABP6SJK6</accession>
<dbReference type="Gene3D" id="1.10.490.50">
    <property type="entry name" value="Antibiotic binding domain of TipA-like multidrug resistance regulators"/>
    <property type="match status" value="1"/>
</dbReference>
<name>A0ABP6SJK6_9ACTN</name>
<evidence type="ECO:0000313" key="3">
    <source>
        <dbReference type="Proteomes" id="UP001499990"/>
    </source>
</evidence>
<dbReference type="Proteomes" id="UP001499990">
    <property type="component" value="Unassembled WGS sequence"/>
</dbReference>
<evidence type="ECO:0000313" key="2">
    <source>
        <dbReference type="EMBL" id="GAA3378568.1"/>
    </source>
</evidence>